<organism evidence="4">
    <name type="scientific">Hydatigena taeniaeformis</name>
    <name type="common">Feline tapeworm</name>
    <name type="synonym">Taenia taeniaeformis</name>
    <dbReference type="NCBI Taxonomy" id="6205"/>
    <lineage>
        <taxon>Eukaryota</taxon>
        <taxon>Metazoa</taxon>
        <taxon>Spiralia</taxon>
        <taxon>Lophotrochozoa</taxon>
        <taxon>Platyhelminthes</taxon>
        <taxon>Cestoda</taxon>
        <taxon>Eucestoda</taxon>
        <taxon>Cyclophyllidea</taxon>
        <taxon>Taeniidae</taxon>
        <taxon>Hydatigera</taxon>
    </lineage>
</organism>
<keyword evidence="1" id="KW-1133">Transmembrane helix</keyword>
<keyword evidence="3" id="KW-1185">Reference proteome</keyword>
<dbReference type="AlphaFoldDB" id="A0A0R3WT65"/>
<dbReference type="OrthoDB" id="10526344at2759"/>
<evidence type="ECO:0000256" key="1">
    <source>
        <dbReference type="SAM" id="Phobius"/>
    </source>
</evidence>
<keyword evidence="1" id="KW-0472">Membrane</keyword>
<keyword evidence="1" id="KW-0812">Transmembrane</keyword>
<reference evidence="2 3" key="2">
    <citation type="submission" date="2018-11" db="EMBL/GenBank/DDBJ databases">
        <authorList>
            <consortium name="Pathogen Informatics"/>
        </authorList>
    </citation>
    <scope>NUCLEOTIDE SEQUENCE [LARGE SCALE GENOMIC DNA]</scope>
</reference>
<sequence>THTLRIEARDHGIRPQASQTDVVLIVDASPPVGLHNDFLLGLGPNDGLVSGVGGPGSSLGMSLLGTETMVIVYVISGVVFVSLSLLVAIIVFCRRLRARQSRLQRHWQRRQQQGQWQSSESKVNGFVEVNANTRESFQKTLNGYKPEGKRFFFSFVVCFH</sequence>
<accession>A0A0R3WT65</accession>
<evidence type="ECO:0000313" key="2">
    <source>
        <dbReference type="EMBL" id="VDM23810.1"/>
    </source>
</evidence>
<dbReference type="Proteomes" id="UP000274429">
    <property type="component" value="Unassembled WGS sequence"/>
</dbReference>
<dbReference type="EMBL" id="UYWX01003328">
    <property type="protein sequence ID" value="VDM23810.1"/>
    <property type="molecule type" value="Genomic_DNA"/>
</dbReference>
<feature type="transmembrane region" description="Helical" evidence="1">
    <location>
        <begin position="70"/>
        <end position="93"/>
    </location>
</feature>
<protein>
    <submittedName>
        <fullName evidence="4">Cadherin domain-containing protein</fullName>
    </submittedName>
</protein>
<evidence type="ECO:0000313" key="3">
    <source>
        <dbReference type="Proteomes" id="UP000274429"/>
    </source>
</evidence>
<name>A0A0R3WT65_HYDTA</name>
<gene>
    <name evidence="2" type="ORF">TTAC_LOCUS3940</name>
</gene>
<reference evidence="4" key="1">
    <citation type="submission" date="2017-02" db="UniProtKB">
        <authorList>
            <consortium name="WormBaseParasite"/>
        </authorList>
    </citation>
    <scope>IDENTIFICATION</scope>
</reference>
<dbReference type="WBParaSite" id="TTAC_0000395501-mRNA-1">
    <property type="protein sequence ID" value="TTAC_0000395501-mRNA-1"/>
    <property type="gene ID" value="TTAC_0000395501"/>
</dbReference>
<proteinExistence type="predicted"/>
<evidence type="ECO:0000313" key="4">
    <source>
        <dbReference type="WBParaSite" id="TTAC_0000395501-mRNA-1"/>
    </source>
</evidence>